<evidence type="ECO:0000256" key="2">
    <source>
        <dbReference type="ARBA" id="ARBA00023002"/>
    </source>
</evidence>
<dbReference type="Pfam" id="PF01073">
    <property type="entry name" value="3Beta_HSD"/>
    <property type="match status" value="1"/>
</dbReference>
<dbReference type="SUPFAM" id="SSF51735">
    <property type="entry name" value="NAD(P)-binding Rossmann-fold domains"/>
    <property type="match status" value="1"/>
</dbReference>
<dbReference type="GO" id="GO:0006694">
    <property type="term" value="P:steroid biosynthetic process"/>
    <property type="evidence" value="ECO:0007669"/>
    <property type="project" value="InterPro"/>
</dbReference>
<comment type="similarity">
    <text evidence="1">Belongs to the 3-beta-HSD family.</text>
</comment>
<protein>
    <recommendedName>
        <fullName evidence="3">3-beta hydroxysteroid dehydrogenase/isomerase domain-containing protein</fullName>
    </recommendedName>
</protein>
<dbReference type="Proteomes" id="UP000326565">
    <property type="component" value="Unassembled WGS sequence"/>
</dbReference>
<feature type="domain" description="3-beta hydroxysteroid dehydrogenase/isomerase" evidence="3">
    <location>
        <begin position="72"/>
        <end position="355"/>
    </location>
</feature>
<dbReference type="PANTHER" id="PTHR43245:SF51">
    <property type="entry name" value="SHORT CHAIN DEHYDROGENASE_REDUCTASE FAMILY 42E, MEMBER 2"/>
    <property type="match status" value="1"/>
</dbReference>
<keyword evidence="5" id="KW-1185">Reference proteome</keyword>
<name>A0A5N5WKL4_9EURO</name>
<dbReference type="PANTHER" id="PTHR43245">
    <property type="entry name" value="BIFUNCTIONAL POLYMYXIN RESISTANCE PROTEIN ARNA"/>
    <property type="match status" value="1"/>
</dbReference>
<dbReference type="Gene3D" id="3.40.50.720">
    <property type="entry name" value="NAD(P)-binding Rossmann-like Domain"/>
    <property type="match status" value="1"/>
</dbReference>
<dbReference type="InterPro" id="IPR002225">
    <property type="entry name" value="3Beta_OHSteriod_DH/Estase"/>
</dbReference>
<evidence type="ECO:0000313" key="4">
    <source>
        <dbReference type="EMBL" id="KAB8067844.1"/>
    </source>
</evidence>
<keyword evidence="2" id="KW-0560">Oxidoreductase</keyword>
<organism evidence="4 5">
    <name type="scientific">Aspergillus leporis</name>
    <dbReference type="NCBI Taxonomy" id="41062"/>
    <lineage>
        <taxon>Eukaryota</taxon>
        <taxon>Fungi</taxon>
        <taxon>Dikarya</taxon>
        <taxon>Ascomycota</taxon>
        <taxon>Pezizomycotina</taxon>
        <taxon>Eurotiomycetes</taxon>
        <taxon>Eurotiomycetidae</taxon>
        <taxon>Eurotiales</taxon>
        <taxon>Aspergillaceae</taxon>
        <taxon>Aspergillus</taxon>
        <taxon>Aspergillus subgen. Circumdati</taxon>
    </lineage>
</organism>
<evidence type="ECO:0000259" key="3">
    <source>
        <dbReference type="Pfam" id="PF01073"/>
    </source>
</evidence>
<proteinExistence type="inferred from homology"/>
<dbReference type="AlphaFoldDB" id="A0A5N5WKL4"/>
<evidence type="ECO:0000313" key="5">
    <source>
        <dbReference type="Proteomes" id="UP000326565"/>
    </source>
</evidence>
<dbReference type="InterPro" id="IPR050177">
    <property type="entry name" value="Lipid_A_modif_metabolic_enz"/>
</dbReference>
<dbReference type="GO" id="GO:0016616">
    <property type="term" value="F:oxidoreductase activity, acting on the CH-OH group of donors, NAD or NADP as acceptor"/>
    <property type="evidence" value="ECO:0007669"/>
    <property type="project" value="InterPro"/>
</dbReference>
<dbReference type="OrthoDB" id="10058185at2759"/>
<dbReference type="EMBL" id="ML732439">
    <property type="protein sequence ID" value="KAB8067844.1"/>
    <property type="molecule type" value="Genomic_DNA"/>
</dbReference>
<reference evidence="4 5" key="1">
    <citation type="submission" date="2019-04" db="EMBL/GenBank/DDBJ databases">
        <title>Friends and foes A comparative genomics study of 23 Aspergillus species from section Flavi.</title>
        <authorList>
            <consortium name="DOE Joint Genome Institute"/>
            <person name="Kjaerbolling I."/>
            <person name="Vesth T."/>
            <person name="Frisvad J.C."/>
            <person name="Nybo J.L."/>
            <person name="Theobald S."/>
            <person name="Kildgaard S."/>
            <person name="Isbrandt T."/>
            <person name="Kuo A."/>
            <person name="Sato A."/>
            <person name="Lyhne E.K."/>
            <person name="Kogle M.E."/>
            <person name="Wiebenga A."/>
            <person name="Kun R.S."/>
            <person name="Lubbers R.J."/>
            <person name="Makela M.R."/>
            <person name="Barry K."/>
            <person name="Chovatia M."/>
            <person name="Clum A."/>
            <person name="Daum C."/>
            <person name="Haridas S."/>
            <person name="He G."/>
            <person name="LaButti K."/>
            <person name="Lipzen A."/>
            <person name="Mondo S."/>
            <person name="Riley R."/>
            <person name="Salamov A."/>
            <person name="Simmons B.A."/>
            <person name="Magnuson J.K."/>
            <person name="Henrissat B."/>
            <person name="Mortensen U.H."/>
            <person name="Larsen T.O."/>
            <person name="Devries R.P."/>
            <person name="Grigoriev I.V."/>
            <person name="Machida M."/>
            <person name="Baker S.E."/>
            <person name="Andersen M.R."/>
        </authorList>
    </citation>
    <scope>NUCLEOTIDE SEQUENCE [LARGE SCALE GENOMIC DNA]</scope>
    <source>
        <strain evidence="4 5">CBS 151.66</strain>
    </source>
</reference>
<accession>A0A5N5WKL4</accession>
<sequence>MGLILLVSCLVGLVVLYLYHVNRGMSEVPEEARLLSPHRWTVDQVKAAYKKSTEAPVDVTRHLPPKQQRRYIVVGGSGLVGNWIVSHLLSRGETPAAVRVLDIESPRPGVQEQGVTYMKTDVADEAAVSNAFSQKWPQAVADLPLTVFHLAAVIRPAERLKEFRHLSSNVNVDGTKNVLNAAKKTGASCLITTSSGSVGIHRPTFWIFPWTRRPTRLLQVLDDMAKIPKEHNEFFGNYAASKMEAEIIVRNADDPQSNFRTGCIRPTNGIYGIGRDTSPTVIALYLSKGGSVSWTYPVIHSFVNVENVSIAHLLYEQRLIELRTSSNLPDIGGQSFIVTDPNPAISFSDIYLLLSTLSKTPVKFPKVPPVLFLILSHLVEWYIILQHRYFAWLLPKVTGDLAQLQPGLFDITNVHSIADDRRAQKSPEQGGLGYHAPISTLDGMCIQLKEWNHRVGKEVPAAMMKEDAATVFAEEIEASTVVPPMNL</sequence>
<gene>
    <name evidence="4" type="ORF">BDV29DRAFT_196129</name>
</gene>
<dbReference type="InterPro" id="IPR036291">
    <property type="entry name" value="NAD(P)-bd_dom_sf"/>
</dbReference>
<evidence type="ECO:0000256" key="1">
    <source>
        <dbReference type="ARBA" id="ARBA00009219"/>
    </source>
</evidence>